<dbReference type="InterPro" id="IPR001138">
    <property type="entry name" value="Zn2Cys6_DnaBD"/>
</dbReference>
<comment type="caution">
    <text evidence="6">The sequence shown here is derived from an EMBL/GenBank/DDBJ whole genome shotgun (WGS) entry which is preliminary data.</text>
</comment>
<evidence type="ECO:0000313" key="6">
    <source>
        <dbReference type="EMBL" id="KAL2809144.1"/>
    </source>
</evidence>
<sequence>MQCAPFACVSCAQKKRKCDRLLPACSRCSEGRTKEHCWYNVSSQSIGEQGPVITIVSCRPPKAGMACGQCRSQKRACNRALPSCARCEMHHKKCVYNTVPASKRTSKSIDPTCGGGSTSKTHLRTLYGPGIQIDYPVRDSTYIPGLIHHFCSVCILPATVALPNSLARHVQSTWMRSALSDPCLFHSTLFSASAHMDGLQGIANNPRTICHQLQAVKLLRERLRQPQFRVNYEAIGTVLGLGFFDMVIKNVDGVQAHSSGLMQMLATSYDQGPETESLMGLANMTHFTRSMVSNTDALFLPCSSKSGDGIQPVNPLSGIPPSRFLCRILARASAGKHNQASTVFTPETVMDLISTASTVAQYAKMHELSTEATMIPILGADALRRASFPFDSKQGPVTKNMNKCVHLAAKICRNILLTTLTLTTTTAAADVTNFCLRDDIEVLKTSLRKIDFISWLQHAPEAYAWVCFTAAAACFDNESDWTSFILTPMPVLTALDSADLRALREGWAYLKWLRGVFSRVA</sequence>
<dbReference type="EMBL" id="JBFXLT010000095">
    <property type="protein sequence ID" value="KAL2809144.1"/>
    <property type="molecule type" value="Genomic_DNA"/>
</dbReference>
<dbReference type="PROSITE" id="PS00463">
    <property type="entry name" value="ZN2_CY6_FUNGAL_1"/>
    <property type="match status" value="2"/>
</dbReference>
<dbReference type="PANTHER" id="PTHR37540">
    <property type="entry name" value="TRANSCRIPTION FACTOR (ACR-2), PUTATIVE-RELATED-RELATED"/>
    <property type="match status" value="1"/>
</dbReference>
<name>A0ABR4H1N1_9EURO</name>
<dbReference type="PANTHER" id="PTHR37540:SF5">
    <property type="entry name" value="TRANSCRIPTION FACTOR DOMAIN-CONTAINING PROTEIN"/>
    <property type="match status" value="1"/>
</dbReference>
<evidence type="ECO:0000256" key="1">
    <source>
        <dbReference type="ARBA" id="ARBA00023015"/>
    </source>
</evidence>
<dbReference type="CDD" id="cd00067">
    <property type="entry name" value="GAL4"/>
    <property type="match status" value="2"/>
</dbReference>
<proteinExistence type="predicted"/>
<evidence type="ECO:0000256" key="2">
    <source>
        <dbReference type="ARBA" id="ARBA00023125"/>
    </source>
</evidence>
<evidence type="ECO:0000256" key="4">
    <source>
        <dbReference type="ARBA" id="ARBA00023242"/>
    </source>
</evidence>
<evidence type="ECO:0000259" key="5">
    <source>
        <dbReference type="PROSITE" id="PS50048"/>
    </source>
</evidence>
<feature type="domain" description="Zn(2)-C6 fungal-type" evidence="5">
    <location>
        <begin position="66"/>
        <end position="96"/>
    </location>
</feature>
<keyword evidence="4" id="KW-0539">Nucleus</keyword>
<feature type="domain" description="Zn(2)-C6 fungal-type" evidence="5">
    <location>
        <begin position="7"/>
        <end position="39"/>
    </location>
</feature>
<dbReference type="Pfam" id="PF00172">
    <property type="entry name" value="Zn_clus"/>
    <property type="match status" value="2"/>
</dbReference>
<dbReference type="InterPro" id="IPR036864">
    <property type="entry name" value="Zn2-C6_fun-type_DNA-bd_sf"/>
</dbReference>
<dbReference type="Pfam" id="PF11951">
    <property type="entry name" value="Fungal_trans_2"/>
    <property type="match status" value="1"/>
</dbReference>
<evidence type="ECO:0000256" key="3">
    <source>
        <dbReference type="ARBA" id="ARBA00023163"/>
    </source>
</evidence>
<dbReference type="SUPFAM" id="SSF57701">
    <property type="entry name" value="Zn2/Cys6 DNA-binding domain"/>
    <property type="match status" value="2"/>
</dbReference>
<dbReference type="PROSITE" id="PS50048">
    <property type="entry name" value="ZN2_CY6_FUNGAL_2"/>
    <property type="match status" value="2"/>
</dbReference>
<keyword evidence="1" id="KW-0805">Transcription regulation</keyword>
<dbReference type="SMART" id="SM00066">
    <property type="entry name" value="GAL4"/>
    <property type="match status" value="2"/>
</dbReference>
<keyword evidence="7" id="KW-1185">Reference proteome</keyword>
<evidence type="ECO:0000313" key="7">
    <source>
        <dbReference type="Proteomes" id="UP001610334"/>
    </source>
</evidence>
<protein>
    <recommendedName>
        <fullName evidence="5">Zn(2)-C6 fungal-type domain-containing protein</fullName>
    </recommendedName>
</protein>
<gene>
    <name evidence="6" type="ORF">BJX63DRAFT_371595</name>
</gene>
<keyword evidence="2" id="KW-0238">DNA-binding</keyword>
<keyword evidence="3" id="KW-0804">Transcription</keyword>
<reference evidence="6 7" key="1">
    <citation type="submission" date="2024-07" db="EMBL/GenBank/DDBJ databases">
        <title>Section-level genome sequencing and comparative genomics of Aspergillus sections Usti and Cavernicolus.</title>
        <authorList>
            <consortium name="Lawrence Berkeley National Laboratory"/>
            <person name="Nybo J.L."/>
            <person name="Vesth T.C."/>
            <person name="Theobald S."/>
            <person name="Frisvad J.C."/>
            <person name="Larsen T.O."/>
            <person name="Kjaerboelling I."/>
            <person name="Rothschild-Mancinelli K."/>
            <person name="Lyhne E.K."/>
            <person name="Kogle M.E."/>
            <person name="Barry K."/>
            <person name="Clum A."/>
            <person name="Na H."/>
            <person name="Ledsgaard L."/>
            <person name="Lin J."/>
            <person name="Lipzen A."/>
            <person name="Kuo A."/>
            <person name="Riley R."/>
            <person name="Mondo S."/>
            <person name="Labutti K."/>
            <person name="Haridas S."/>
            <person name="Pangalinan J."/>
            <person name="Salamov A.A."/>
            <person name="Simmons B.A."/>
            <person name="Magnuson J.K."/>
            <person name="Chen J."/>
            <person name="Drula E."/>
            <person name="Henrissat B."/>
            <person name="Wiebenga A."/>
            <person name="Lubbers R.J."/>
            <person name="Gomes A.C."/>
            <person name="Makela M.R."/>
            <person name="Stajich J."/>
            <person name="Grigoriev I.V."/>
            <person name="Mortensen U.H."/>
            <person name="De Vries R.P."/>
            <person name="Baker S.E."/>
            <person name="Andersen M.R."/>
        </authorList>
    </citation>
    <scope>NUCLEOTIDE SEQUENCE [LARGE SCALE GENOMIC DNA]</scope>
    <source>
        <strain evidence="6 7">CBS 588.65</strain>
    </source>
</reference>
<dbReference type="Gene3D" id="4.10.240.10">
    <property type="entry name" value="Zn(2)-C6 fungal-type DNA-binding domain"/>
    <property type="match status" value="2"/>
</dbReference>
<dbReference type="InterPro" id="IPR021858">
    <property type="entry name" value="Fun_TF"/>
</dbReference>
<dbReference type="Proteomes" id="UP001610334">
    <property type="component" value="Unassembled WGS sequence"/>
</dbReference>
<accession>A0ABR4H1N1</accession>
<organism evidence="6 7">
    <name type="scientific">Aspergillus granulosus</name>
    <dbReference type="NCBI Taxonomy" id="176169"/>
    <lineage>
        <taxon>Eukaryota</taxon>
        <taxon>Fungi</taxon>
        <taxon>Dikarya</taxon>
        <taxon>Ascomycota</taxon>
        <taxon>Pezizomycotina</taxon>
        <taxon>Eurotiomycetes</taxon>
        <taxon>Eurotiomycetidae</taxon>
        <taxon>Eurotiales</taxon>
        <taxon>Aspergillaceae</taxon>
        <taxon>Aspergillus</taxon>
        <taxon>Aspergillus subgen. Nidulantes</taxon>
    </lineage>
</organism>